<reference evidence="2" key="1">
    <citation type="submission" date="2020-03" db="EMBL/GenBank/DDBJ databases">
        <authorList>
            <person name="Weist P."/>
        </authorList>
    </citation>
    <scope>NUCLEOTIDE SEQUENCE</scope>
</reference>
<dbReference type="EMBL" id="CADEAL010001001">
    <property type="protein sequence ID" value="CAB1427825.1"/>
    <property type="molecule type" value="Genomic_DNA"/>
</dbReference>
<feature type="region of interest" description="Disordered" evidence="1">
    <location>
        <begin position="71"/>
        <end position="102"/>
    </location>
</feature>
<gene>
    <name evidence="2" type="ORF">PLEPLA_LOCUS15770</name>
</gene>
<organism evidence="2 3">
    <name type="scientific">Pleuronectes platessa</name>
    <name type="common">European plaice</name>
    <dbReference type="NCBI Taxonomy" id="8262"/>
    <lineage>
        <taxon>Eukaryota</taxon>
        <taxon>Metazoa</taxon>
        <taxon>Chordata</taxon>
        <taxon>Craniata</taxon>
        <taxon>Vertebrata</taxon>
        <taxon>Euteleostomi</taxon>
        <taxon>Actinopterygii</taxon>
        <taxon>Neopterygii</taxon>
        <taxon>Teleostei</taxon>
        <taxon>Neoteleostei</taxon>
        <taxon>Acanthomorphata</taxon>
        <taxon>Carangaria</taxon>
        <taxon>Pleuronectiformes</taxon>
        <taxon>Pleuronectoidei</taxon>
        <taxon>Pleuronectidae</taxon>
        <taxon>Pleuronectes</taxon>
    </lineage>
</organism>
<sequence>MIPSPRHIHGLLVRQRICQRMDSHGAAGVCEREMRVILGTALFESGLAHEQSFCTEAVPVLQRAVLRGRTAMGELPGRSSSSSSLKRRRAELLITSRRTGNS</sequence>
<dbReference type="Proteomes" id="UP001153269">
    <property type="component" value="Unassembled WGS sequence"/>
</dbReference>
<keyword evidence="3" id="KW-1185">Reference proteome</keyword>
<comment type="caution">
    <text evidence="2">The sequence shown here is derived from an EMBL/GenBank/DDBJ whole genome shotgun (WGS) entry which is preliminary data.</text>
</comment>
<evidence type="ECO:0000256" key="1">
    <source>
        <dbReference type="SAM" id="MobiDB-lite"/>
    </source>
</evidence>
<dbReference type="AlphaFoldDB" id="A0A9N7UBF2"/>
<protein>
    <submittedName>
        <fullName evidence="2">Uncharacterized protein</fullName>
    </submittedName>
</protein>
<evidence type="ECO:0000313" key="3">
    <source>
        <dbReference type="Proteomes" id="UP001153269"/>
    </source>
</evidence>
<name>A0A9N7UBF2_PLEPL</name>
<proteinExistence type="predicted"/>
<accession>A0A9N7UBF2</accession>
<evidence type="ECO:0000313" key="2">
    <source>
        <dbReference type="EMBL" id="CAB1427825.1"/>
    </source>
</evidence>